<dbReference type="Gene3D" id="1.10.287.280">
    <property type="match status" value="1"/>
</dbReference>
<keyword evidence="5 11" id="KW-0808">Transferase</keyword>
<dbReference type="EC" id="2.7.7.6" evidence="11"/>
<dbReference type="Gene3D" id="1.10.150.20">
    <property type="entry name" value="5' to 3' exonuclease, C-terminal subdomain"/>
    <property type="match status" value="1"/>
</dbReference>
<dbReference type="GO" id="GO:0034245">
    <property type="term" value="C:mitochondrial DNA-directed RNA polymerase complex"/>
    <property type="evidence" value="ECO:0007669"/>
    <property type="project" value="TreeGrafter"/>
</dbReference>
<comment type="subcellular location">
    <subcellularLocation>
        <location evidence="2">Mitochondrion</location>
    </subcellularLocation>
</comment>
<evidence type="ECO:0000259" key="13">
    <source>
        <dbReference type="SMART" id="SM01311"/>
    </source>
</evidence>
<sequence>MFVRTNISRQNLRLGRSVTRLAKSSECRSGLGSQPSCLPATRSLLFTRQQSRPWRKSPVGPMSHLHERHLATAVDDAAAIPDSGARVYDLKTFDPSMTMVLKEPARPPPAQRTSINGIPGDMETALTVFDACLRVGKLDRGAMVLQRVENLGHASPELLIDMNNRYLDAWINQIRADPGLGKAEDLHAWYELHIFGAELPQTPETVAYMLKASLLTTPDTGKIDGSSRLERLIRRYMGMLPPEKGLDVLYCTDILDDSDIATITKFYPEYNITYEEDEDFPIPEDTVATGPSTNASEVSDDTGPLPDVLSTPQKGMGLQSIKNTLEIFRRMRDGYDISKLPMAERLEFQSRLERDCIDVAVERWREEHESLRKLGLSASLNAPSLNAKLWQWHQDLEARIKKEFEAIEASEKNPKKMALDFDRCIYGPVLMQSSPARLAAVTIMSTISSLAFQGADKGVLTSNLLNHISRIVEEDIRTNLRQEQVKVETRKAKQQRSLKRQRKLSKVAEPVSEPVAEPISEPVAEPISEPVSDPSADSFADPFAITDAALAKYDAVSEHDASDYGSPKSIRLESEDKVKPWPIALKMKIAANLLSSLADVFKVTVVREHPVTKEKMTSEQPALTHTTQFKRGRRVGMILPHPVLAEMLREEPRGDFLARHLPMVVTPQSWTAFDKGAYHESPVPLVRIKAGEKDQRLYAEAALARGDMDQVTKGLDVLGKTAWRINRPVLSIFLEAWNSGEQLANIPALHPAIPIPPEPEASTDPLVRRNWIKEIKTAQNLKSSYHSLRCFMNFQLEIARAYRDQEFFFPHNIDFRGRAYPIPPYLNHMGADHVRGLLRFSEGRELGERGLMWLKVHLSNVFGFDKASLKDRESFAMEHIEDIYDSASNPLTGKRWWLEAEDPWQCLAACFELKAALDSPDPTKFVSHLPVHQDGTCNGLQHYAALGGDSWGARQVNLEPGDKPADVYSAVAELVIKDLEVDMEQGNPMAKIMYGKIKRKVVKQTVMTNVYGVTFAGAKKQVLKQLDALYPNIGKESGIDAGLLASYVTTKIFKALSTMFRGAHDIQYWLGEIGGRVCRALTAEQLDKLESQKVEPNTKATKSKKPSKNSFTSEDLLTMMRTTIIWTTPLRMPIVQPYRKTTSKIISTPIQSLVLNNPDRFDPVNRRKQLQAFPPNFIHSLDASHMLLSALECNELGLSFAAVHDSFWTHAADVDVMNRVLRDAFIRIHSEDVIKRLLQEFEARYRGGLYLAHLDSTSAAAKAIKSWRKFRETGKKSAQAELLLEKKRMQLLNSKVESEREEGRKMVTPASIYEDMSSEVDVVKEDMGGTTLGSMSVTTTKDAEGDEDGGEAAGEGGDEMSEEHAVDPDAGPEEPQPDYAAMYTNVSHFQEKLAPPKSVKSKTKTIPVWLPLTFPDMPQRGDFDVTKLRQSEYFFS</sequence>
<evidence type="ECO:0000256" key="3">
    <source>
        <dbReference type="ARBA" id="ARBA00009493"/>
    </source>
</evidence>
<proteinExistence type="inferred from homology"/>
<feature type="compositionally biased region" description="Acidic residues" evidence="12">
    <location>
        <begin position="1344"/>
        <end position="1361"/>
    </location>
</feature>
<dbReference type="STRING" id="694573.A0A194UWG8"/>
<dbReference type="InterPro" id="IPR037159">
    <property type="entry name" value="RNA_POL_N_sf"/>
</dbReference>
<gene>
    <name evidence="14" type="ORF">VP1G_03324</name>
</gene>
<dbReference type="InterPro" id="IPR002092">
    <property type="entry name" value="DNA-dir_Rpol_phage-type"/>
</dbReference>
<feature type="compositionally biased region" description="Basic residues" evidence="12">
    <location>
        <begin position="492"/>
        <end position="505"/>
    </location>
</feature>
<dbReference type="SMART" id="SM01311">
    <property type="entry name" value="RPOL_N"/>
    <property type="match status" value="1"/>
</dbReference>
<evidence type="ECO:0000256" key="4">
    <source>
        <dbReference type="ARBA" id="ARBA00022478"/>
    </source>
</evidence>
<dbReference type="GO" id="GO:0006390">
    <property type="term" value="P:mitochondrial transcription"/>
    <property type="evidence" value="ECO:0007669"/>
    <property type="project" value="TreeGrafter"/>
</dbReference>
<feature type="region of interest" description="Disordered" evidence="12">
    <location>
        <begin position="1092"/>
        <end position="1112"/>
    </location>
</feature>
<evidence type="ECO:0000256" key="11">
    <source>
        <dbReference type="RuleBase" id="RU003805"/>
    </source>
</evidence>
<comment type="function">
    <text evidence="1 11">DNA-dependent RNA polymerase catalyzes the transcription of DNA into RNA using the four ribonucleoside triphosphates as substrates.</text>
</comment>
<dbReference type="PROSITE" id="PS00900">
    <property type="entry name" value="RNA_POL_PHAGE_1"/>
    <property type="match status" value="1"/>
</dbReference>
<keyword evidence="15" id="KW-1185">Reference proteome</keyword>
<comment type="similarity">
    <text evidence="3 11">Belongs to the phage and mitochondrial RNA polymerase family.</text>
</comment>
<dbReference type="InterPro" id="IPR043502">
    <property type="entry name" value="DNA/RNA_pol_sf"/>
</dbReference>
<keyword evidence="8" id="KW-0496">Mitochondrion</keyword>
<dbReference type="FunFam" id="1.10.287.280:FF:000001">
    <property type="entry name" value="DNA-directed RNA polymerase"/>
    <property type="match status" value="1"/>
</dbReference>
<reference evidence="15" key="1">
    <citation type="submission" date="2014-12" db="EMBL/GenBank/DDBJ databases">
        <title>Genome Sequence of Valsa Canker Pathogens Uncovers a Specific Adaption of Colonization on Woody Bark.</title>
        <authorList>
            <person name="Yin Z."/>
            <person name="Liu H."/>
            <person name="Gao X."/>
            <person name="Li Z."/>
            <person name="Song N."/>
            <person name="Ke X."/>
            <person name="Dai Q."/>
            <person name="Wu Y."/>
            <person name="Sun Y."/>
            <person name="Xu J.-R."/>
            <person name="Kang Z.K."/>
            <person name="Wang L."/>
            <person name="Huang L."/>
        </authorList>
    </citation>
    <scope>NUCLEOTIDE SEQUENCE [LARGE SCALE GENOMIC DNA]</scope>
    <source>
        <strain evidence="15">SXYL134</strain>
    </source>
</reference>
<feature type="region of interest" description="Disordered" evidence="12">
    <location>
        <begin position="284"/>
        <end position="308"/>
    </location>
</feature>
<evidence type="ECO:0000256" key="8">
    <source>
        <dbReference type="ARBA" id="ARBA00023128"/>
    </source>
</evidence>
<evidence type="ECO:0000256" key="10">
    <source>
        <dbReference type="ARBA" id="ARBA00048552"/>
    </source>
</evidence>
<accession>A0A194UWG8</accession>
<dbReference type="GO" id="GO:0003899">
    <property type="term" value="F:DNA-directed RNA polymerase activity"/>
    <property type="evidence" value="ECO:0007669"/>
    <property type="project" value="UniProtKB-EC"/>
</dbReference>
<dbReference type="PANTHER" id="PTHR10102">
    <property type="entry name" value="DNA-DIRECTED RNA POLYMERASE, MITOCHONDRIAL"/>
    <property type="match status" value="1"/>
</dbReference>
<evidence type="ECO:0000313" key="15">
    <source>
        <dbReference type="Proteomes" id="UP000078576"/>
    </source>
</evidence>
<evidence type="ECO:0000256" key="7">
    <source>
        <dbReference type="ARBA" id="ARBA00022946"/>
    </source>
</evidence>
<organism evidence="14 15">
    <name type="scientific">Cytospora mali</name>
    <name type="common">Apple Valsa canker fungus</name>
    <name type="synonym">Valsa mali</name>
    <dbReference type="NCBI Taxonomy" id="578113"/>
    <lineage>
        <taxon>Eukaryota</taxon>
        <taxon>Fungi</taxon>
        <taxon>Dikarya</taxon>
        <taxon>Ascomycota</taxon>
        <taxon>Pezizomycotina</taxon>
        <taxon>Sordariomycetes</taxon>
        <taxon>Sordariomycetidae</taxon>
        <taxon>Diaporthales</taxon>
        <taxon>Cytosporaceae</taxon>
        <taxon>Cytospora</taxon>
    </lineage>
</organism>
<dbReference type="SUPFAM" id="SSF56672">
    <property type="entry name" value="DNA/RNA polymerases"/>
    <property type="match status" value="1"/>
</dbReference>
<keyword evidence="7" id="KW-0809">Transit peptide</keyword>
<dbReference type="PROSITE" id="PS00489">
    <property type="entry name" value="RNA_POL_PHAGE_2"/>
    <property type="match status" value="1"/>
</dbReference>
<keyword evidence="4 11" id="KW-0240">DNA-directed RNA polymerase</keyword>
<name>A0A194UWG8_CYTMA</name>
<dbReference type="InterPro" id="IPR029262">
    <property type="entry name" value="RPOL_N"/>
</dbReference>
<dbReference type="GO" id="GO:0001018">
    <property type="term" value="F:mitochondrial promoter sequence-specific DNA binding"/>
    <property type="evidence" value="ECO:0007669"/>
    <property type="project" value="TreeGrafter"/>
</dbReference>
<evidence type="ECO:0000256" key="1">
    <source>
        <dbReference type="ARBA" id="ARBA00004026"/>
    </source>
</evidence>
<keyword evidence="6 11" id="KW-0548">Nucleotidyltransferase</keyword>
<dbReference type="EMBL" id="KN714684">
    <property type="protein sequence ID" value="KUI55946.1"/>
    <property type="molecule type" value="Genomic_DNA"/>
</dbReference>
<dbReference type="PANTHER" id="PTHR10102:SF0">
    <property type="entry name" value="DNA-DIRECTED RNA POLYMERASE, MITOCHONDRIAL"/>
    <property type="match status" value="1"/>
</dbReference>
<feature type="domain" description="DNA-directed RNA polymerase N-terminal" evidence="13">
    <location>
        <begin position="347"/>
        <end position="720"/>
    </location>
</feature>
<dbReference type="Gene3D" id="1.10.1320.10">
    <property type="entry name" value="DNA-directed RNA polymerase, N-terminal domain"/>
    <property type="match status" value="1"/>
</dbReference>
<protein>
    <recommendedName>
        <fullName evidence="11">DNA-directed RNA polymerase</fullName>
        <ecNumber evidence="11">2.7.7.6</ecNumber>
    </recommendedName>
</protein>
<evidence type="ECO:0000256" key="9">
    <source>
        <dbReference type="ARBA" id="ARBA00023163"/>
    </source>
</evidence>
<evidence type="ECO:0000256" key="2">
    <source>
        <dbReference type="ARBA" id="ARBA00004173"/>
    </source>
</evidence>
<evidence type="ECO:0000313" key="14">
    <source>
        <dbReference type="EMBL" id="KUI55946.1"/>
    </source>
</evidence>
<dbReference type="Pfam" id="PF14700">
    <property type="entry name" value="RPOL_N"/>
    <property type="match status" value="1"/>
</dbReference>
<feature type="region of interest" description="Disordered" evidence="12">
    <location>
        <begin position="1328"/>
        <end position="1378"/>
    </location>
</feature>
<dbReference type="Gene3D" id="1.10.287.260">
    <property type="match status" value="1"/>
</dbReference>
<comment type="catalytic activity">
    <reaction evidence="10 11">
        <text>RNA(n) + a ribonucleoside 5'-triphosphate = RNA(n+1) + diphosphate</text>
        <dbReference type="Rhea" id="RHEA:21248"/>
        <dbReference type="Rhea" id="RHEA-COMP:14527"/>
        <dbReference type="Rhea" id="RHEA-COMP:17342"/>
        <dbReference type="ChEBI" id="CHEBI:33019"/>
        <dbReference type="ChEBI" id="CHEBI:61557"/>
        <dbReference type="ChEBI" id="CHEBI:140395"/>
        <dbReference type="EC" id="2.7.7.6"/>
    </reaction>
</comment>
<evidence type="ECO:0000256" key="6">
    <source>
        <dbReference type="ARBA" id="ARBA00022695"/>
    </source>
</evidence>
<keyword evidence="9 11" id="KW-0804">Transcription</keyword>
<dbReference type="Proteomes" id="UP000078576">
    <property type="component" value="Unassembled WGS sequence"/>
</dbReference>
<dbReference type="InterPro" id="IPR046950">
    <property type="entry name" value="DNA-dir_Rpol_C_phage-type"/>
</dbReference>
<evidence type="ECO:0000256" key="12">
    <source>
        <dbReference type="SAM" id="MobiDB-lite"/>
    </source>
</evidence>
<dbReference type="InterPro" id="IPR024075">
    <property type="entry name" value="DNA-dir_RNA_pol_helix_hairp_sf"/>
</dbReference>
<feature type="region of interest" description="Disordered" evidence="12">
    <location>
        <begin position="487"/>
        <end position="520"/>
    </location>
</feature>
<dbReference type="OrthoDB" id="276422at2759"/>
<evidence type="ECO:0000256" key="5">
    <source>
        <dbReference type="ARBA" id="ARBA00022679"/>
    </source>
</evidence>
<dbReference type="Pfam" id="PF00940">
    <property type="entry name" value="RNA_pol"/>
    <property type="match status" value="1"/>
</dbReference>
<dbReference type="FunFam" id="1.10.150.20:FF:000041">
    <property type="entry name" value="DNA-directed RNA polymerase"/>
    <property type="match status" value="1"/>
</dbReference>